<evidence type="ECO:0000313" key="1">
    <source>
        <dbReference type="EMBL" id="EOX99365.1"/>
    </source>
</evidence>
<sequence>MCSCTASTITRNWYLKTRVWDKCVVATWNIAGSTGAATIVATDAAGVRIVRFHNWRQHHSSDTWNEHAVVMFKRPLRLFHLIIILWISWDVTFCNCLSSNSEQSTDEENSSEKQGTRFLTKAEEFELDLPAIEVNLYSAD</sequence>
<name>A0A061E328_THECC</name>
<evidence type="ECO:0000313" key="2">
    <source>
        <dbReference type="Proteomes" id="UP000026915"/>
    </source>
</evidence>
<gene>
    <name evidence="1" type="ORF">TCM_008017</name>
</gene>
<dbReference type="EMBL" id="CM001880">
    <property type="protein sequence ID" value="EOX99365.1"/>
    <property type="molecule type" value="Genomic_DNA"/>
</dbReference>
<reference evidence="1 2" key="1">
    <citation type="journal article" date="2013" name="Genome Biol.">
        <title>The genome sequence of the most widely cultivated cacao type and its use to identify candidate genes regulating pod color.</title>
        <authorList>
            <person name="Motamayor J.C."/>
            <person name="Mockaitis K."/>
            <person name="Schmutz J."/>
            <person name="Haiminen N."/>
            <person name="Iii D.L."/>
            <person name="Cornejo O."/>
            <person name="Findley S.D."/>
            <person name="Zheng P."/>
            <person name="Utro F."/>
            <person name="Royaert S."/>
            <person name="Saski C."/>
            <person name="Jenkins J."/>
            <person name="Podicheti R."/>
            <person name="Zhao M."/>
            <person name="Scheffler B.E."/>
            <person name="Stack J.C."/>
            <person name="Feltus F.A."/>
            <person name="Mustiga G.M."/>
            <person name="Amores F."/>
            <person name="Phillips W."/>
            <person name="Marelli J.P."/>
            <person name="May G.D."/>
            <person name="Shapiro H."/>
            <person name="Ma J."/>
            <person name="Bustamante C.D."/>
            <person name="Schnell R.J."/>
            <person name="Main D."/>
            <person name="Gilbert D."/>
            <person name="Parida L."/>
            <person name="Kuhn D.N."/>
        </authorList>
    </citation>
    <scope>NUCLEOTIDE SEQUENCE [LARGE SCALE GENOMIC DNA]</scope>
    <source>
        <strain evidence="2">cv. Matina 1-6</strain>
    </source>
</reference>
<dbReference type="InParanoid" id="A0A061E328"/>
<dbReference type="Gramene" id="EOX99365">
    <property type="protein sequence ID" value="EOX99365"/>
    <property type="gene ID" value="TCM_008017"/>
</dbReference>
<dbReference type="AlphaFoldDB" id="A0A061E328"/>
<organism evidence="1 2">
    <name type="scientific">Theobroma cacao</name>
    <name type="common">Cacao</name>
    <name type="synonym">Cocoa</name>
    <dbReference type="NCBI Taxonomy" id="3641"/>
    <lineage>
        <taxon>Eukaryota</taxon>
        <taxon>Viridiplantae</taxon>
        <taxon>Streptophyta</taxon>
        <taxon>Embryophyta</taxon>
        <taxon>Tracheophyta</taxon>
        <taxon>Spermatophyta</taxon>
        <taxon>Magnoliopsida</taxon>
        <taxon>eudicotyledons</taxon>
        <taxon>Gunneridae</taxon>
        <taxon>Pentapetalae</taxon>
        <taxon>rosids</taxon>
        <taxon>malvids</taxon>
        <taxon>Malvales</taxon>
        <taxon>Malvaceae</taxon>
        <taxon>Byttnerioideae</taxon>
        <taxon>Theobroma</taxon>
    </lineage>
</organism>
<dbReference type="HOGENOM" id="CLU_1838772_0_0_1"/>
<keyword evidence="2" id="KW-1185">Reference proteome</keyword>
<accession>A0A061E328</accession>
<protein>
    <submittedName>
        <fullName evidence="1">Uncharacterized protein</fullName>
    </submittedName>
</protein>
<dbReference type="Proteomes" id="UP000026915">
    <property type="component" value="Chromosome 2"/>
</dbReference>
<proteinExistence type="predicted"/>